<evidence type="ECO:0000259" key="16">
    <source>
        <dbReference type="PROSITE" id="PS52029"/>
    </source>
</evidence>
<keyword evidence="9" id="KW-0449">Lipoprotein</keyword>
<accession>A0A542CUZ0</accession>
<evidence type="ECO:0000256" key="9">
    <source>
        <dbReference type="ARBA" id="ARBA00023288"/>
    </source>
</evidence>
<comment type="pathway">
    <text evidence="12">Glycan biosynthesis.</text>
</comment>
<evidence type="ECO:0000256" key="4">
    <source>
        <dbReference type="ARBA" id="ARBA00022729"/>
    </source>
</evidence>
<feature type="domain" description="L,D-TPase catalytic" evidence="16">
    <location>
        <begin position="246"/>
        <end position="371"/>
    </location>
</feature>
<dbReference type="InterPro" id="IPR050979">
    <property type="entry name" value="LD-transpeptidase"/>
</dbReference>
<gene>
    <name evidence="17" type="ORF">FB471_6807</name>
</gene>
<dbReference type="PROSITE" id="PS52029">
    <property type="entry name" value="LD_TPASE"/>
    <property type="match status" value="1"/>
</dbReference>
<evidence type="ECO:0000256" key="11">
    <source>
        <dbReference type="ARBA" id="ARBA00023316"/>
    </source>
</evidence>
<evidence type="ECO:0000256" key="8">
    <source>
        <dbReference type="ARBA" id="ARBA00023139"/>
    </source>
</evidence>
<organism evidence="17 18">
    <name type="scientific">Amycolatopsis cihanbeyliensis</name>
    <dbReference type="NCBI Taxonomy" id="1128664"/>
    <lineage>
        <taxon>Bacteria</taxon>
        <taxon>Bacillati</taxon>
        <taxon>Actinomycetota</taxon>
        <taxon>Actinomycetes</taxon>
        <taxon>Pseudonocardiales</taxon>
        <taxon>Pseudonocardiaceae</taxon>
        <taxon>Amycolatopsis</taxon>
    </lineage>
</organism>
<keyword evidence="7" id="KW-0472">Membrane</keyword>
<feature type="active site" description="Proton donor/acceptor" evidence="13">
    <location>
        <position position="329"/>
    </location>
</feature>
<dbReference type="FunFam" id="2.40.440.10:FF:000005">
    <property type="entry name" value="L,D-transpeptidase 2"/>
    <property type="match status" value="1"/>
</dbReference>
<keyword evidence="6 13" id="KW-0573">Peptidoglycan synthesis</keyword>
<dbReference type="Pfam" id="PF17964">
    <property type="entry name" value="Big_10"/>
    <property type="match status" value="1"/>
</dbReference>
<evidence type="ECO:0000256" key="10">
    <source>
        <dbReference type="ARBA" id="ARBA00023315"/>
    </source>
</evidence>
<dbReference type="InterPro" id="IPR038063">
    <property type="entry name" value="Transpep_catalytic_dom"/>
</dbReference>
<dbReference type="Gene3D" id="2.60.40.3710">
    <property type="match status" value="1"/>
</dbReference>
<dbReference type="SUPFAM" id="SSF141523">
    <property type="entry name" value="L,D-transpeptidase catalytic domain-like"/>
    <property type="match status" value="1"/>
</dbReference>
<dbReference type="InterPro" id="IPR005490">
    <property type="entry name" value="LD_TPept_cat_dom"/>
</dbReference>
<keyword evidence="5 13" id="KW-0133">Cell shape</keyword>
<comment type="caution">
    <text evidence="17">The sequence shown here is derived from an EMBL/GenBank/DDBJ whole genome shotgun (WGS) entry which is preliminary data.</text>
</comment>
<feature type="active site" description="Nucleophile" evidence="13">
    <location>
        <position position="347"/>
    </location>
</feature>
<feature type="compositionally biased region" description="Low complexity" evidence="14">
    <location>
        <begin position="29"/>
        <end position="39"/>
    </location>
</feature>
<keyword evidence="8" id="KW-0564">Palmitate</keyword>
<keyword evidence="11 13" id="KW-0961">Cell wall biogenesis/degradation</keyword>
<dbReference type="GO" id="GO:0005576">
    <property type="term" value="C:extracellular region"/>
    <property type="evidence" value="ECO:0007669"/>
    <property type="project" value="TreeGrafter"/>
</dbReference>
<comment type="pathway">
    <text evidence="1 13">Cell wall biogenesis; peptidoglycan biosynthesis.</text>
</comment>
<dbReference type="GO" id="GO:0071555">
    <property type="term" value="P:cell wall organization"/>
    <property type="evidence" value="ECO:0007669"/>
    <property type="project" value="UniProtKB-UniRule"/>
</dbReference>
<evidence type="ECO:0000313" key="17">
    <source>
        <dbReference type="EMBL" id="TQI94637.1"/>
    </source>
</evidence>
<keyword evidence="18" id="KW-1185">Reference proteome</keyword>
<keyword evidence="4 15" id="KW-0732">Signal</keyword>
<evidence type="ECO:0000256" key="3">
    <source>
        <dbReference type="ARBA" id="ARBA00022679"/>
    </source>
</evidence>
<dbReference type="UniPathway" id="UPA00219"/>
<dbReference type="RefSeq" id="WP_142003843.1">
    <property type="nucleotide sequence ID" value="NZ_VFML01000002.1"/>
</dbReference>
<dbReference type="AlphaFoldDB" id="A0A542CUZ0"/>
<dbReference type="Pfam" id="PF03734">
    <property type="entry name" value="YkuD"/>
    <property type="match status" value="1"/>
</dbReference>
<reference evidence="17 18" key="1">
    <citation type="submission" date="2019-06" db="EMBL/GenBank/DDBJ databases">
        <title>Sequencing the genomes of 1000 actinobacteria strains.</title>
        <authorList>
            <person name="Klenk H.-P."/>
        </authorList>
    </citation>
    <scope>NUCLEOTIDE SEQUENCE [LARGE SCALE GENOMIC DNA]</scope>
    <source>
        <strain evidence="17 18">DSM 45679</strain>
    </source>
</reference>
<dbReference type="Proteomes" id="UP000320876">
    <property type="component" value="Unassembled WGS sequence"/>
</dbReference>
<keyword evidence="10" id="KW-0012">Acyltransferase</keyword>
<evidence type="ECO:0000256" key="6">
    <source>
        <dbReference type="ARBA" id="ARBA00022984"/>
    </source>
</evidence>
<evidence type="ECO:0000256" key="5">
    <source>
        <dbReference type="ARBA" id="ARBA00022960"/>
    </source>
</evidence>
<protein>
    <submittedName>
        <fullName evidence="17">Peptidoglycan transpeptidase (ErfK-YbiS-YhnG family)</fullName>
    </submittedName>
</protein>
<evidence type="ECO:0000256" key="14">
    <source>
        <dbReference type="SAM" id="MobiDB-lite"/>
    </source>
</evidence>
<dbReference type="PANTHER" id="PTHR30582:SF2">
    <property type="entry name" value="L,D-TRANSPEPTIDASE YCIB-RELATED"/>
    <property type="match status" value="1"/>
</dbReference>
<dbReference type="PANTHER" id="PTHR30582">
    <property type="entry name" value="L,D-TRANSPEPTIDASE"/>
    <property type="match status" value="1"/>
</dbReference>
<evidence type="ECO:0000313" key="18">
    <source>
        <dbReference type="Proteomes" id="UP000320876"/>
    </source>
</evidence>
<sequence length="402" mass="43117">MTSRGGLSRRWGVRLSLLLAGGLLVAGCTSSSSEPAAEQQEQRETTPGPKPASLVLKPAEGADGFAPGKPVTVTVRNGQITEAEITSADGTLVKGEVSADGTTWTAGEKLGYGKSYTLTAVATGADGKSVTESSTFTTATPNRTVNVSINAQDGETVGVGMPLIFRFSGDITDKDAAEKALRISAEPETEGAFHWFSDQWVTWRPKEYWKSGTKVSVRAEVYGIDLGEGTFGREDKAVDMTIGDKLVAVADGGSHQMTVSINDKQVKTMPIAMGKPSSPTPAGTYTVMREHNGYTMDSSTYGVPVEDSAGYRLWVKYAVRMSNSGIFYHSAPWSVGDQGRRNVSHGCINLATQNAAWLMEKSRRGDLVEVRNSGGQELEPTDGWSVWQMPWEEWKAGGKKSN</sequence>
<evidence type="ECO:0000256" key="2">
    <source>
        <dbReference type="ARBA" id="ARBA00022475"/>
    </source>
</evidence>
<dbReference type="GO" id="GO:0071972">
    <property type="term" value="F:peptidoglycan L,D-transpeptidase activity"/>
    <property type="evidence" value="ECO:0007669"/>
    <property type="project" value="TreeGrafter"/>
</dbReference>
<dbReference type="PROSITE" id="PS51257">
    <property type="entry name" value="PROKAR_LIPOPROTEIN"/>
    <property type="match status" value="1"/>
</dbReference>
<evidence type="ECO:0000256" key="15">
    <source>
        <dbReference type="SAM" id="SignalP"/>
    </source>
</evidence>
<dbReference type="CDD" id="cd13432">
    <property type="entry name" value="LDT_IgD_like_2"/>
    <property type="match status" value="1"/>
</dbReference>
<dbReference type="GO" id="GO:0008360">
    <property type="term" value="P:regulation of cell shape"/>
    <property type="evidence" value="ECO:0007669"/>
    <property type="project" value="UniProtKB-UniRule"/>
</dbReference>
<dbReference type="Gene3D" id="2.60.40.3780">
    <property type="match status" value="1"/>
</dbReference>
<evidence type="ECO:0000256" key="7">
    <source>
        <dbReference type="ARBA" id="ARBA00023136"/>
    </source>
</evidence>
<feature type="chain" id="PRO_5039020497" evidence="15">
    <location>
        <begin position="27"/>
        <end position="402"/>
    </location>
</feature>
<dbReference type="CDD" id="cd16913">
    <property type="entry name" value="YkuD_like"/>
    <property type="match status" value="1"/>
</dbReference>
<feature type="region of interest" description="Disordered" evidence="14">
    <location>
        <begin position="29"/>
        <end position="53"/>
    </location>
</feature>
<dbReference type="EMBL" id="VFML01000002">
    <property type="protein sequence ID" value="TQI94637.1"/>
    <property type="molecule type" value="Genomic_DNA"/>
</dbReference>
<keyword evidence="3" id="KW-0808">Transferase</keyword>
<name>A0A542CUZ0_AMYCI</name>
<dbReference type="Gene3D" id="2.40.440.10">
    <property type="entry name" value="L,D-transpeptidase catalytic domain-like"/>
    <property type="match status" value="1"/>
</dbReference>
<dbReference type="GO" id="GO:0016746">
    <property type="term" value="F:acyltransferase activity"/>
    <property type="evidence" value="ECO:0007669"/>
    <property type="project" value="UniProtKB-KW"/>
</dbReference>
<dbReference type="OrthoDB" id="5242354at2"/>
<proteinExistence type="predicted"/>
<dbReference type="InterPro" id="IPR041280">
    <property type="entry name" value="Big_10"/>
</dbReference>
<feature type="signal peptide" evidence="15">
    <location>
        <begin position="1"/>
        <end position="26"/>
    </location>
</feature>
<evidence type="ECO:0000256" key="1">
    <source>
        <dbReference type="ARBA" id="ARBA00004752"/>
    </source>
</evidence>
<evidence type="ECO:0000256" key="12">
    <source>
        <dbReference type="ARBA" id="ARBA00060592"/>
    </source>
</evidence>
<dbReference type="GO" id="GO:0018104">
    <property type="term" value="P:peptidoglycan-protein cross-linking"/>
    <property type="evidence" value="ECO:0007669"/>
    <property type="project" value="TreeGrafter"/>
</dbReference>
<keyword evidence="2" id="KW-1003">Cell membrane</keyword>
<evidence type="ECO:0000256" key="13">
    <source>
        <dbReference type="PROSITE-ProRule" id="PRU01373"/>
    </source>
</evidence>